<name>A0A934W811_9BURK</name>
<reference evidence="6" key="1">
    <citation type="submission" date="2021-01" db="EMBL/GenBank/DDBJ databases">
        <title>Genome sequence of strain Noviherbaspirillum sp. DKR-6.</title>
        <authorList>
            <person name="Chaudhary D.K."/>
        </authorList>
    </citation>
    <scope>NUCLEOTIDE SEQUENCE</scope>
    <source>
        <strain evidence="6">DKR-6</strain>
    </source>
</reference>
<feature type="chain" id="PRO_5038158156" description="Flagella basal body P-ring formation protein FlgA" evidence="4">
    <location>
        <begin position="25"/>
        <end position="234"/>
    </location>
</feature>
<keyword evidence="6" id="KW-0966">Cell projection</keyword>
<dbReference type="GO" id="GO:0044780">
    <property type="term" value="P:bacterial-type flagellum assembly"/>
    <property type="evidence" value="ECO:0007669"/>
    <property type="project" value="InterPro"/>
</dbReference>
<dbReference type="SMART" id="SM00858">
    <property type="entry name" value="SAF"/>
    <property type="match status" value="1"/>
</dbReference>
<gene>
    <name evidence="6" type="primary">flgA</name>
    <name evidence="6" type="ORF">JJB74_20555</name>
</gene>
<evidence type="ECO:0000259" key="5">
    <source>
        <dbReference type="SMART" id="SM00858"/>
    </source>
</evidence>
<dbReference type="InterPro" id="IPR039246">
    <property type="entry name" value="Flagellar_FlgA"/>
</dbReference>
<evidence type="ECO:0000313" key="7">
    <source>
        <dbReference type="Proteomes" id="UP000622890"/>
    </source>
</evidence>
<dbReference type="Gene3D" id="3.90.1210.10">
    <property type="entry name" value="Antifreeze-like/N-acetylneuraminic acid synthase C-terminal domain"/>
    <property type="match status" value="1"/>
</dbReference>
<dbReference type="NCBIfam" id="TIGR03170">
    <property type="entry name" value="flgA_cterm"/>
    <property type="match status" value="1"/>
</dbReference>
<organism evidence="6 7">
    <name type="scientific">Noviherbaspirillum pedocola</name>
    <dbReference type="NCBI Taxonomy" id="2801341"/>
    <lineage>
        <taxon>Bacteria</taxon>
        <taxon>Pseudomonadati</taxon>
        <taxon>Pseudomonadota</taxon>
        <taxon>Betaproteobacteria</taxon>
        <taxon>Burkholderiales</taxon>
        <taxon>Oxalobacteraceae</taxon>
        <taxon>Noviherbaspirillum</taxon>
    </lineage>
</organism>
<feature type="domain" description="SAF" evidence="5">
    <location>
        <begin position="110"/>
        <end position="172"/>
    </location>
</feature>
<evidence type="ECO:0000256" key="3">
    <source>
        <dbReference type="ARBA" id="ARBA00022764"/>
    </source>
</evidence>
<keyword evidence="6" id="KW-0969">Cilium</keyword>
<dbReference type="PANTHER" id="PTHR36307:SF1">
    <property type="entry name" value="FLAGELLA BASAL BODY P-RING FORMATION PROTEIN FLGA"/>
    <property type="match status" value="1"/>
</dbReference>
<dbReference type="Pfam" id="PF17656">
    <property type="entry name" value="ChapFlgA_N"/>
    <property type="match status" value="1"/>
</dbReference>
<keyword evidence="4" id="KW-1005">Bacterial flagellum biogenesis</keyword>
<evidence type="ECO:0000256" key="1">
    <source>
        <dbReference type="ARBA" id="ARBA00004418"/>
    </source>
</evidence>
<comment type="subcellular location">
    <subcellularLocation>
        <location evidence="1 4">Periplasm</location>
    </subcellularLocation>
</comment>
<keyword evidence="7" id="KW-1185">Reference proteome</keyword>
<keyword evidence="2 4" id="KW-0732">Signal</keyword>
<evidence type="ECO:0000256" key="2">
    <source>
        <dbReference type="ARBA" id="ARBA00022729"/>
    </source>
</evidence>
<dbReference type="AlphaFoldDB" id="A0A934W811"/>
<dbReference type="InterPro" id="IPR017585">
    <property type="entry name" value="SAF_FlgA"/>
</dbReference>
<dbReference type="Gene3D" id="2.30.30.760">
    <property type="match status" value="1"/>
</dbReference>
<evidence type="ECO:0000313" key="6">
    <source>
        <dbReference type="EMBL" id="MBK4737020.1"/>
    </source>
</evidence>
<feature type="signal peptide" evidence="4">
    <location>
        <begin position="1"/>
        <end position="24"/>
    </location>
</feature>
<proteinExistence type="inferred from homology"/>
<keyword evidence="3 4" id="KW-0574">Periplasm</keyword>
<comment type="similarity">
    <text evidence="4">Belongs to the FlgA family.</text>
</comment>
<dbReference type="Pfam" id="PF13144">
    <property type="entry name" value="ChapFlgA"/>
    <property type="match status" value="1"/>
</dbReference>
<keyword evidence="6" id="KW-0282">Flagellum</keyword>
<accession>A0A934W811</accession>
<dbReference type="InterPro" id="IPR041231">
    <property type="entry name" value="FlgA_N"/>
</dbReference>
<comment type="caution">
    <text evidence="6">The sequence shown here is derived from an EMBL/GenBank/DDBJ whole genome shotgun (WGS) entry which is preliminary data.</text>
</comment>
<comment type="function">
    <text evidence="4">Involved in the assembly process of the P-ring formation. It may associate with FlgF on the rod constituting a structure essential for the P-ring assembly or may act as a modulator protein for the P-ring assembly.</text>
</comment>
<dbReference type="PANTHER" id="PTHR36307">
    <property type="entry name" value="FLAGELLA BASAL BODY P-RING FORMATION PROTEIN FLGA"/>
    <property type="match status" value="1"/>
</dbReference>
<evidence type="ECO:0000256" key="4">
    <source>
        <dbReference type="RuleBase" id="RU362063"/>
    </source>
</evidence>
<protein>
    <recommendedName>
        <fullName evidence="4">Flagella basal body P-ring formation protein FlgA</fullName>
    </recommendedName>
</protein>
<dbReference type="InterPro" id="IPR013974">
    <property type="entry name" value="SAF"/>
</dbReference>
<dbReference type="GO" id="GO:0042597">
    <property type="term" value="C:periplasmic space"/>
    <property type="evidence" value="ECO:0007669"/>
    <property type="project" value="UniProtKB-SubCell"/>
</dbReference>
<dbReference type="Proteomes" id="UP000622890">
    <property type="component" value="Unassembled WGS sequence"/>
</dbReference>
<dbReference type="EMBL" id="JAEPBG010000009">
    <property type="protein sequence ID" value="MBK4737020.1"/>
    <property type="molecule type" value="Genomic_DNA"/>
</dbReference>
<dbReference type="CDD" id="cd11614">
    <property type="entry name" value="SAF_CpaB_FlgA_like"/>
    <property type="match status" value="1"/>
</dbReference>
<sequence length="234" mass="23881">MKIPFRPALALAVACFCASPMASAQTTARQEHGALRETISRFLQTQAGGMPGQIRVEVGAIDPRLNLAACPNPEAYLPPGGKAWGKTSVGVRCLAPAWNIYVSANVHIEDDYLAAAVPLAPGQTVGPQDVARVRGDLTLLPPGILTDPAQAVGQTVTRSLPAGAALRADGLRAKGVVTQGQMVRVVAGGNGFQVTGEGRALANAVDGQTIQVRTAGGTVVSGVARAGGSVEVAF</sequence>